<dbReference type="InterPro" id="IPR039013">
    <property type="entry name" value="YgiF"/>
</dbReference>
<gene>
    <name evidence="2" type="ORF">C0189_00925</name>
</gene>
<feature type="domain" description="CYTH" evidence="1">
    <location>
        <begin position="1"/>
        <end position="198"/>
    </location>
</feature>
<dbReference type="Gene3D" id="2.40.320.10">
    <property type="entry name" value="Hypothetical Protein Pfu-838710-001"/>
    <property type="match status" value="1"/>
</dbReference>
<reference evidence="2 3" key="1">
    <citation type="submission" date="2018-01" db="EMBL/GenBank/DDBJ databases">
        <title>Metagenomic assembled genomes from two thermal pools in the Uzon Caldera, Kamchatka, Russia.</title>
        <authorList>
            <person name="Wilkins L."/>
            <person name="Ettinger C."/>
        </authorList>
    </citation>
    <scope>NUCLEOTIDE SEQUENCE [LARGE SCALE GENOMIC DNA]</scope>
    <source>
        <strain evidence="2">ZAV-07</strain>
    </source>
</reference>
<dbReference type="PANTHER" id="PTHR39569">
    <property type="entry name" value="INORGANIC TRIPHOSPHATASE"/>
    <property type="match status" value="1"/>
</dbReference>
<dbReference type="RefSeq" id="WP_424586964.1">
    <property type="nucleotide sequence ID" value="NZ_JBNATC010000034.1"/>
</dbReference>
<dbReference type="Proteomes" id="UP000237040">
    <property type="component" value="Unassembled WGS sequence"/>
</dbReference>
<name>A0A2J6WFM6_9BACT</name>
<proteinExistence type="predicted"/>
<comment type="caution">
    <text evidence="2">The sequence shown here is derived from an EMBL/GenBank/DDBJ whole genome shotgun (WGS) entry which is preliminary data.</text>
</comment>
<dbReference type="PANTHER" id="PTHR39569:SF1">
    <property type="entry name" value="INORGANIC TRIPHOSPHATASE"/>
    <property type="match status" value="1"/>
</dbReference>
<dbReference type="PROSITE" id="PS51707">
    <property type="entry name" value="CYTH"/>
    <property type="match status" value="1"/>
</dbReference>
<sequence>MIEYEVKLTASRKILEKIEAEMDFLSWSVTRLPPKKLISHYYDTDDLKLLFKNLAFRLREEGSKKTLTLKSNGTFNAGVYVREEKEIELDHEDFLSKSFLKRNFPEVYEIVKDDELREVIEIVNERHPIVLKKNNAELELDLDYLNFVKGRRKAEYYEVEIELKKGCSEDLIECASLLQKQFDLKQASASKYELGLRCFNAIPVP</sequence>
<protein>
    <recommendedName>
        <fullName evidence="1">CYTH domain-containing protein</fullName>
    </recommendedName>
</protein>
<dbReference type="InterPro" id="IPR023577">
    <property type="entry name" value="CYTH_domain"/>
</dbReference>
<evidence type="ECO:0000259" key="1">
    <source>
        <dbReference type="PROSITE" id="PS51707"/>
    </source>
</evidence>
<dbReference type="AlphaFoldDB" id="A0A2J6WFM6"/>
<evidence type="ECO:0000313" key="3">
    <source>
        <dbReference type="Proteomes" id="UP000237040"/>
    </source>
</evidence>
<accession>A0A2J6WFM6</accession>
<dbReference type="GO" id="GO:0046872">
    <property type="term" value="F:metal ion binding"/>
    <property type="evidence" value="ECO:0007669"/>
    <property type="project" value="TreeGrafter"/>
</dbReference>
<dbReference type="Pfam" id="PF01928">
    <property type="entry name" value="CYTH"/>
    <property type="match status" value="1"/>
</dbReference>
<dbReference type="SMART" id="SM01118">
    <property type="entry name" value="CYTH"/>
    <property type="match status" value="1"/>
</dbReference>
<dbReference type="EMBL" id="PNIL01000014">
    <property type="protein sequence ID" value="PMP68580.1"/>
    <property type="molecule type" value="Genomic_DNA"/>
</dbReference>
<evidence type="ECO:0000313" key="2">
    <source>
        <dbReference type="EMBL" id="PMP68580.1"/>
    </source>
</evidence>
<dbReference type="GO" id="GO:0050355">
    <property type="term" value="F:inorganic triphosphate phosphatase activity"/>
    <property type="evidence" value="ECO:0007669"/>
    <property type="project" value="InterPro"/>
</dbReference>
<dbReference type="InterPro" id="IPR033469">
    <property type="entry name" value="CYTH-like_dom_sf"/>
</dbReference>
<organism evidence="2 3">
    <name type="scientific">Caldisericum exile</name>
    <dbReference type="NCBI Taxonomy" id="693075"/>
    <lineage>
        <taxon>Bacteria</taxon>
        <taxon>Pseudomonadati</taxon>
        <taxon>Caldisericota/Cryosericota group</taxon>
        <taxon>Caldisericota</taxon>
        <taxon>Caldisericia</taxon>
        <taxon>Caldisericales</taxon>
        <taxon>Caldisericaceae</taxon>
        <taxon>Caldisericum</taxon>
    </lineage>
</organism>
<dbReference type="SUPFAM" id="SSF55154">
    <property type="entry name" value="CYTH-like phosphatases"/>
    <property type="match status" value="1"/>
</dbReference>